<proteinExistence type="predicted"/>
<dbReference type="EMBL" id="JBHSQJ010000112">
    <property type="protein sequence ID" value="MFC5910356.1"/>
    <property type="molecule type" value="Genomic_DNA"/>
</dbReference>
<evidence type="ECO:0000313" key="1">
    <source>
        <dbReference type="EMBL" id="MFC5910356.1"/>
    </source>
</evidence>
<keyword evidence="2" id="KW-1185">Reference proteome</keyword>
<dbReference type="SUPFAM" id="SSF52540">
    <property type="entry name" value="P-loop containing nucleoside triphosphate hydrolases"/>
    <property type="match status" value="1"/>
</dbReference>
<evidence type="ECO:0000313" key="2">
    <source>
        <dbReference type="Proteomes" id="UP001596174"/>
    </source>
</evidence>
<dbReference type="RefSeq" id="WP_380587375.1">
    <property type="nucleotide sequence ID" value="NZ_JBHSQJ010000112.1"/>
</dbReference>
<dbReference type="Gene3D" id="3.40.50.300">
    <property type="entry name" value="P-loop containing nucleotide triphosphate hydrolases"/>
    <property type="match status" value="2"/>
</dbReference>
<evidence type="ECO:0008006" key="3">
    <source>
        <dbReference type="Google" id="ProtNLM"/>
    </source>
</evidence>
<name>A0ABW1GAH6_9ACTN</name>
<organism evidence="1 2">
    <name type="scientific">Streptacidiphilus monticola</name>
    <dbReference type="NCBI Taxonomy" id="2161674"/>
    <lineage>
        <taxon>Bacteria</taxon>
        <taxon>Bacillati</taxon>
        <taxon>Actinomycetota</taxon>
        <taxon>Actinomycetes</taxon>
        <taxon>Kitasatosporales</taxon>
        <taxon>Streptomycetaceae</taxon>
        <taxon>Streptacidiphilus</taxon>
    </lineage>
</organism>
<comment type="caution">
    <text evidence="1">The sequence shown here is derived from an EMBL/GenBank/DDBJ whole genome shotgun (WGS) entry which is preliminary data.</text>
</comment>
<reference evidence="2" key="1">
    <citation type="journal article" date="2019" name="Int. J. Syst. Evol. Microbiol.">
        <title>The Global Catalogue of Microorganisms (GCM) 10K type strain sequencing project: providing services to taxonomists for standard genome sequencing and annotation.</title>
        <authorList>
            <consortium name="The Broad Institute Genomics Platform"/>
            <consortium name="The Broad Institute Genome Sequencing Center for Infectious Disease"/>
            <person name="Wu L."/>
            <person name="Ma J."/>
        </authorList>
    </citation>
    <scope>NUCLEOTIDE SEQUENCE [LARGE SCALE GENOMIC DNA]</scope>
    <source>
        <strain evidence="2">JCM 4816</strain>
    </source>
</reference>
<accession>A0ABW1GAH6</accession>
<protein>
    <recommendedName>
        <fullName evidence="3">AAA family ATPase</fullName>
    </recommendedName>
</protein>
<dbReference type="InterPro" id="IPR027417">
    <property type="entry name" value="P-loop_NTPase"/>
</dbReference>
<gene>
    <name evidence="1" type="ORF">ACFP3V_24435</name>
</gene>
<dbReference type="Proteomes" id="UP001596174">
    <property type="component" value="Unassembled WGS sequence"/>
</dbReference>
<sequence length="182" mass="20004">MSAVQIAGCSGAGKSTVAAMLARRGLVSIDADAEPLLARFVDPGGAVVTKQPTAPDLAWLAQHSWAWDPTRLDELIRDAAPATLYVCGGADNQHEVADRFTQVFLLEIDEPTMLARLDARQEHHDWGRIGETREYLRRKLPVLQDHLRSSGAIVIDARRPLDQVVDAILCRTQPIPPRSRPS</sequence>